<sequence>MIKLLHTDNPDGGSVPVVVDSDHGGLRISRFELSRGVVEGASGAFEAEAFFDTSTVSLEDAVEFDIYVWVNVLTENWNARMMDYKTIRQLEDLEPSWDFATPSVGDGPVHAVHVKTSVQPIL</sequence>
<name>A0A220UGJ7_9MICO</name>
<gene>
    <name evidence="1" type="ORF">CFK39_15490</name>
</gene>
<protein>
    <submittedName>
        <fullName evidence="1">Uncharacterized protein</fullName>
    </submittedName>
</protein>
<evidence type="ECO:0000313" key="1">
    <source>
        <dbReference type="EMBL" id="ASK67249.1"/>
    </source>
</evidence>
<accession>A0A220UGJ7</accession>
<evidence type="ECO:0000313" key="2">
    <source>
        <dbReference type="Proteomes" id="UP000198398"/>
    </source>
</evidence>
<keyword evidence="2" id="KW-1185">Reference proteome</keyword>
<keyword evidence="1" id="KW-0614">Plasmid</keyword>
<dbReference type="EMBL" id="CP022317">
    <property type="protein sequence ID" value="ASK67249.1"/>
    <property type="molecule type" value="Genomic_DNA"/>
</dbReference>
<dbReference type="AlphaFoldDB" id="A0A220UGJ7"/>
<dbReference type="KEGG" id="brv:CFK39_15490"/>
<dbReference type="RefSeq" id="WP_089066481.1">
    <property type="nucleotide sequence ID" value="NZ_CP022317.1"/>
</dbReference>
<geneLocation type="plasmid" evidence="2">
    <name>unnamed1 sequence</name>
</geneLocation>
<reference evidence="1 2" key="1">
    <citation type="submission" date="2017-07" db="EMBL/GenBank/DDBJ databases">
        <title>Brachybacterium sp. VR2415.</title>
        <authorList>
            <person name="Tak E.J."/>
            <person name="Bae J.-W."/>
        </authorList>
    </citation>
    <scope>NUCLEOTIDE SEQUENCE [LARGE SCALE GENOMIC DNA]</scope>
    <source>
        <strain evidence="1 2">VR2415</strain>
        <plasmid evidence="2">unnamed1 sequence</plasmid>
    </source>
</reference>
<dbReference type="Proteomes" id="UP000198398">
    <property type="component" value="Plasmid unnamed1"/>
</dbReference>
<proteinExistence type="predicted"/>
<organism evidence="1 2">
    <name type="scientific">Brachybacterium avium</name>
    <dbReference type="NCBI Taxonomy" id="2017485"/>
    <lineage>
        <taxon>Bacteria</taxon>
        <taxon>Bacillati</taxon>
        <taxon>Actinomycetota</taxon>
        <taxon>Actinomycetes</taxon>
        <taxon>Micrococcales</taxon>
        <taxon>Dermabacteraceae</taxon>
        <taxon>Brachybacterium</taxon>
    </lineage>
</organism>